<sequence length="276" mass="29493">MADNEVTEGTAELSFGAGERLRAERERQDLTLEQIAAKTRIPKRHIESIEASDFTALPAAPYAVGFSKTYAKVLGLDPEEIAEQVRTDLGAEDPAERYGQASGLEPGDPARVPSRGLVFFSIAAIVLLLAGGFMFYRTFFLPGAGPGSILTAEQQAQAEARADAQEAAAEAAPAAEPGGPVVFTALMDDTWVKFYDGSGRQLMQKQMAEGESYTVPADAQNPQIWTGRPYAFSISIGGQTVPKLSEEDRVLKDVPVSAEALLARADEPSETAEPEA</sequence>
<dbReference type="SUPFAM" id="SSF47413">
    <property type="entry name" value="lambda repressor-like DNA-binding domains"/>
    <property type="match status" value="1"/>
</dbReference>
<dbReference type="STRING" id="314225.ELI_00505"/>
<dbReference type="Pfam" id="PF13413">
    <property type="entry name" value="HTH_25"/>
    <property type="match status" value="1"/>
</dbReference>
<keyword evidence="1" id="KW-0472">Membrane</keyword>
<evidence type="ECO:0000313" key="3">
    <source>
        <dbReference type="EMBL" id="ABC62193.1"/>
    </source>
</evidence>
<name>Q2NDP8_ERYLH</name>
<feature type="transmembrane region" description="Helical" evidence="1">
    <location>
        <begin position="117"/>
        <end position="136"/>
    </location>
</feature>
<dbReference type="CDD" id="cd00093">
    <property type="entry name" value="HTH_XRE"/>
    <property type="match status" value="1"/>
</dbReference>
<dbReference type="InterPro" id="IPR010982">
    <property type="entry name" value="Lambda_DNA-bd_dom_sf"/>
</dbReference>
<dbReference type="RefSeq" id="WP_011413071.1">
    <property type="nucleotide sequence ID" value="NC_007722.1"/>
</dbReference>
<keyword evidence="1" id="KW-0812">Transmembrane</keyword>
<accession>Q2NDP8</accession>
<evidence type="ECO:0000256" key="1">
    <source>
        <dbReference type="SAM" id="Phobius"/>
    </source>
</evidence>
<feature type="domain" description="HTH cro/C1-type" evidence="2">
    <location>
        <begin position="20"/>
        <end position="81"/>
    </location>
</feature>
<dbReference type="PANTHER" id="PTHR34475">
    <property type="match status" value="1"/>
</dbReference>
<evidence type="ECO:0000259" key="2">
    <source>
        <dbReference type="SMART" id="SM00530"/>
    </source>
</evidence>
<gene>
    <name evidence="3" type="ordered locus">ELI_00505</name>
</gene>
<dbReference type="InterPro" id="IPR025194">
    <property type="entry name" value="RodZ-like_C"/>
</dbReference>
<dbReference type="Gene3D" id="1.10.260.40">
    <property type="entry name" value="lambda repressor-like DNA-binding domains"/>
    <property type="match status" value="1"/>
</dbReference>
<dbReference type="InterPro" id="IPR001387">
    <property type="entry name" value="Cro/C1-type_HTH"/>
</dbReference>
<dbReference type="KEGG" id="eli:ELI_00505"/>
<keyword evidence="4" id="KW-1185">Reference proteome</keyword>
<dbReference type="eggNOG" id="COG1426">
    <property type="taxonomic scope" value="Bacteria"/>
</dbReference>
<dbReference type="Proteomes" id="UP000008808">
    <property type="component" value="Chromosome"/>
</dbReference>
<dbReference type="OrthoDB" id="9790252at2"/>
<dbReference type="AlphaFoldDB" id="Q2NDP8"/>
<proteinExistence type="predicted"/>
<organism evidence="3 4">
    <name type="scientific">Erythrobacter litoralis (strain HTCC2594)</name>
    <dbReference type="NCBI Taxonomy" id="314225"/>
    <lineage>
        <taxon>Bacteria</taxon>
        <taxon>Pseudomonadati</taxon>
        <taxon>Pseudomonadota</taxon>
        <taxon>Alphaproteobacteria</taxon>
        <taxon>Sphingomonadales</taxon>
        <taxon>Erythrobacteraceae</taxon>
        <taxon>Erythrobacter/Porphyrobacter group</taxon>
        <taxon>Erythrobacter</taxon>
    </lineage>
</organism>
<keyword evidence="1" id="KW-1133">Transmembrane helix</keyword>
<evidence type="ECO:0000313" key="4">
    <source>
        <dbReference type="Proteomes" id="UP000008808"/>
    </source>
</evidence>
<dbReference type="Pfam" id="PF13464">
    <property type="entry name" value="RodZ_C"/>
    <property type="match status" value="1"/>
</dbReference>
<protein>
    <recommendedName>
        <fullName evidence="2">HTH cro/C1-type domain-containing protein</fullName>
    </recommendedName>
</protein>
<dbReference type="PANTHER" id="PTHR34475:SF1">
    <property type="entry name" value="CYTOSKELETON PROTEIN RODZ"/>
    <property type="match status" value="1"/>
</dbReference>
<dbReference type="InterPro" id="IPR050400">
    <property type="entry name" value="Bact_Cytoskel_RodZ"/>
</dbReference>
<dbReference type="SMART" id="SM00530">
    <property type="entry name" value="HTH_XRE"/>
    <property type="match status" value="1"/>
</dbReference>
<dbReference type="EMBL" id="CP000157">
    <property type="protein sequence ID" value="ABC62193.1"/>
    <property type="molecule type" value="Genomic_DNA"/>
</dbReference>
<reference evidence="4" key="1">
    <citation type="journal article" date="2009" name="J. Bacteriol.">
        <title>Complete genome sequence of Erythrobacter litoralis HTCC2594.</title>
        <authorList>
            <person name="Oh H.M."/>
            <person name="Giovannoni S.J."/>
            <person name="Ferriera S."/>
            <person name="Johnson J."/>
            <person name="Cho J.C."/>
        </authorList>
    </citation>
    <scope>NUCLEOTIDE SEQUENCE [LARGE SCALE GENOMIC DNA]</scope>
    <source>
        <strain evidence="4">HTCC2594</strain>
    </source>
</reference>
<dbReference type="HOGENOM" id="CLU_047530_2_0_5"/>
<dbReference type="GO" id="GO:0003677">
    <property type="term" value="F:DNA binding"/>
    <property type="evidence" value="ECO:0007669"/>
    <property type="project" value="InterPro"/>
</dbReference>